<keyword evidence="1" id="KW-0547">Nucleotide-binding</keyword>
<dbReference type="SMART" id="SM00889">
    <property type="entry name" value="EFG_IV"/>
    <property type="match status" value="1"/>
</dbReference>
<evidence type="ECO:0000256" key="1">
    <source>
        <dbReference type="ARBA" id="ARBA00022741"/>
    </source>
</evidence>
<dbReference type="Gene3D" id="3.30.230.10">
    <property type="match status" value="1"/>
</dbReference>
<dbReference type="EMBL" id="BMVP01000002">
    <property type="protein sequence ID" value="GHB48649.1"/>
    <property type="molecule type" value="Genomic_DNA"/>
</dbReference>
<protein>
    <recommendedName>
        <fullName evidence="3">Translation elongation factor EFG/EF2 domain-containing protein</fullName>
    </recommendedName>
</protein>
<evidence type="ECO:0000256" key="2">
    <source>
        <dbReference type="ARBA" id="ARBA00023134"/>
    </source>
</evidence>
<dbReference type="SUPFAM" id="SSF54211">
    <property type="entry name" value="Ribosomal protein S5 domain 2-like"/>
    <property type="match status" value="1"/>
</dbReference>
<dbReference type="Pfam" id="PF03764">
    <property type="entry name" value="EFG_IV"/>
    <property type="match status" value="1"/>
</dbReference>
<organism evidence="4 5">
    <name type="scientific">Streptomyces cirratus</name>
    <dbReference type="NCBI Taxonomy" id="68187"/>
    <lineage>
        <taxon>Bacteria</taxon>
        <taxon>Bacillati</taxon>
        <taxon>Actinomycetota</taxon>
        <taxon>Actinomycetes</taxon>
        <taxon>Kitasatosporales</taxon>
        <taxon>Streptomycetaceae</taxon>
        <taxon>Streptomyces</taxon>
    </lineage>
</organism>
<comment type="caution">
    <text evidence="4">The sequence shown here is derived from an EMBL/GenBank/DDBJ whole genome shotgun (WGS) entry which is preliminary data.</text>
</comment>
<dbReference type="InterPro" id="IPR005517">
    <property type="entry name" value="Transl_elong_EFG/EF2_IV"/>
</dbReference>
<keyword evidence="2" id="KW-0342">GTP-binding</keyword>
<evidence type="ECO:0000313" key="4">
    <source>
        <dbReference type="EMBL" id="GHB48649.1"/>
    </source>
</evidence>
<accession>A0ABQ3EP27</accession>
<proteinExistence type="predicted"/>
<dbReference type="InterPro" id="IPR020568">
    <property type="entry name" value="Ribosomal_Su5_D2-typ_SF"/>
</dbReference>
<sequence length="113" mass="11464">MRGVSVRVLKQTGCGPYAYVVLDFEPPGPGGGAEFLHAVPGSRLPGGFLPALWEGVREGLGGVAASALLTDGGFHEVDSRGAGYREAGLYAGRAALAAVGRGFTPRARPGGRA</sequence>
<keyword evidence="5" id="KW-1185">Reference proteome</keyword>
<evidence type="ECO:0000313" key="5">
    <source>
        <dbReference type="Proteomes" id="UP000642673"/>
    </source>
</evidence>
<reference evidence="5" key="1">
    <citation type="journal article" date="2019" name="Int. J. Syst. Evol. Microbiol.">
        <title>The Global Catalogue of Microorganisms (GCM) 10K type strain sequencing project: providing services to taxonomists for standard genome sequencing and annotation.</title>
        <authorList>
            <consortium name="The Broad Institute Genomics Platform"/>
            <consortium name="The Broad Institute Genome Sequencing Center for Infectious Disease"/>
            <person name="Wu L."/>
            <person name="Ma J."/>
        </authorList>
    </citation>
    <scope>NUCLEOTIDE SEQUENCE [LARGE SCALE GENOMIC DNA]</scope>
    <source>
        <strain evidence="5">JCM 4738</strain>
    </source>
</reference>
<dbReference type="InterPro" id="IPR014721">
    <property type="entry name" value="Ribsml_uS5_D2-typ_fold_subgr"/>
</dbReference>
<name>A0ABQ3EP27_9ACTN</name>
<evidence type="ECO:0000259" key="3">
    <source>
        <dbReference type="SMART" id="SM00889"/>
    </source>
</evidence>
<feature type="domain" description="Translation elongation factor EFG/EF2" evidence="3">
    <location>
        <begin position="1"/>
        <end position="100"/>
    </location>
</feature>
<gene>
    <name evidence="4" type="ORF">GCM10010347_18160</name>
</gene>
<dbReference type="Proteomes" id="UP000642673">
    <property type="component" value="Unassembled WGS sequence"/>
</dbReference>